<keyword evidence="1" id="KW-0863">Zinc-finger</keyword>
<keyword evidence="5" id="KW-1185">Reference proteome</keyword>
<feature type="compositionally biased region" description="Low complexity" evidence="2">
    <location>
        <begin position="268"/>
        <end position="288"/>
    </location>
</feature>
<dbReference type="OrthoDB" id="3800350at2759"/>
<protein>
    <recommendedName>
        <fullName evidence="3">C2H2-type domain-containing protein</fullName>
    </recommendedName>
</protein>
<feature type="region of interest" description="Disordered" evidence="2">
    <location>
        <begin position="482"/>
        <end position="522"/>
    </location>
</feature>
<evidence type="ECO:0000256" key="2">
    <source>
        <dbReference type="SAM" id="MobiDB-lite"/>
    </source>
</evidence>
<keyword evidence="1" id="KW-0862">Zinc</keyword>
<dbReference type="SMART" id="SM00355">
    <property type="entry name" value="ZnF_C2H2"/>
    <property type="match status" value="3"/>
</dbReference>
<accession>A0A8K0RGD4</accession>
<dbReference type="GO" id="GO:0008270">
    <property type="term" value="F:zinc ion binding"/>
    <property type="evidence" value="ECO:0007669"/>
    <property type="project" value="UniProtKB-KW"/>
</dbReference>
<reference evidence="4" key="1">
    <citation type="journal article" date="2021" name="Nat. Commun.">
        <title>Genetic determinants of endophytism in the Arabidopsis root mycobiome.</title>
        <authorList>
            <person name="Mesny F."/>
            <person name="Miyauchi S."/>
            <person name="Thiergart T."/>
            <person name="Pickel B."/>
            <person name="Atanasova L."/>
            <person name="Karlsson M."/>
            <person name="Huettel B."/>
            <person name="Barry K.W."/>
            <person name="Haridas S."/>
            <person name="Chen C."/>
            <person name="Bauer D."/>
            <person name="Andreopoulos W."/>
            <person name="Pangilinan J."/>
            <person name="LaButti K."/>
            <person name="Riley R."/>
            <person name="Lipzen A."/>
            <person name="Clum A."/>
            <person name="Drula E."/>
            <person name="Henrissat B."/>
            <person name="Kohler A."/>
            <person name="Grigoriev I.V."/>
            <person name="Martin F.M."/>
            <person name="Hacquard S."/>
        </authorList>
    </citation>
    <scope>NUCLEOTIDE SEQUENCE</scope>
    <source>
        <strain evidence="4">MPI-SDFR-AT-0120</strain>
    </source>
</reference>
<feature type="compositionally biased region" description="Polar residues" evidence="2">
    <location>
        <begin position="632"/>
        <end position="654"/>
    </location>
</feature>
<sequence length="895" mass="98473">MGSQSPYGTIGKRTNSCIRYFEERLGGVQKKLKKESPEFQGLKHAQGRFMRWCGSLAAHRYGPLSLDERLRDASRIRQLVLDCLDGLEEALDTVTEKNSALKDSTTTGMISSMENLALDALISSSMIQDPIKHANSMIDTLFRVTVAIRQPLSVDRYANSQRVELKDHQFFSKVDGEYLATGGFSNMEPDLRERILFASLQRRKFLQYTQDHRNKLAFGLDTIGASAGYKDDGLLEQDASASHIDDSVVSYRAPSMSVSAIVARESADNGTESSSGSSFSMASSTASGHEQRLKVPPFPEEGDEGIRTCPCCYLLLDFRSERSWKKHIMADLRPFVCTFRECDSDPGKLYSRKSTWFEHELTFHRRRWECSLGCSTAFLSRAALRTHLLEKHPNIQDITFVQSLLTGREIAAKAEARCPFCSKTLKSRKRIREHIANHQKQIALRALYSMRILPEEPYEESEEDSDVVSISSVDSAQEIGSTLASAKQDEQSQELSNPDVGSAKRSTTESESSKGKVLPRAPTGLSSIAAGVITAGNIGAGVGAANKAPRKPPLKDESTGGTPGENVPHLTRAPTFEPVSSLNDESIVMTPVPGTQDSTETTEIMTPEVHWSAVGSSAGAVEFAITRAETATPWSKQKPSQGQANKPNRNSNSPKGKIVDKPADILGNLTTTRYLVQSRRWIPVRTFEYLYTPERNREGLCLGQVLRNPFDPDSSVLDLALPIPQEEVGVTEAHDYSPSISGGIPLRSRRMAFESMLLVNDEMIRPQRIVTHAFHPDAEYIQEIMGLESLQPFLQRGSLPASRKIYLVVGILVAYGLAMESSSGGHVSIGADVSNLGVPAGVGPYVEASKSVHKPIFPSVPDQVEQPVILAYSLMEIKRSWLGNTITGLFEKGNL</sequence>
<feature type="domain" description="C2H2-type" evidence="3">
    <location>
        <begin position="368"/>
        <end position="397"/>
    </location>
</feature>
<proteinExistence type="predicted"/>
<evidence type="ECO:0000259" key="3">
    <source>
        <dbReference type="PROSITE" id="PS50157"/>
    </source>
</evidence>
<evidence type="ECO:0000256" key="1">
    <source>
        <dbReference type="PROSITE-ProRule" id="PRU00042"/>
    </source>
</evidence>
<feature type="region of interest" description="Disordered" evidence="2">
    <location>
        <begin position="542"/>
        <end position="577"/>
    </location>
</feature>
<organism evidence="4 5">
    <name type="scientific">Paraphoma chrysanthemicola</name>
    <dbReference type="NCBI Taxonomy" id="798071"/>
    <lineage>
        <taxon>Eukaryota</taxon>
        <taxon>Fungi</taxon>
        <taxon>Dikarya</taxon>
        <taxon>Ascomycota</taxon>
        <taxon>Pezizomycotina</taxon>
        <taxon>Dothideomycetes</taxon>
        <taxon>Pleosporomycetidae</taxon>
        <taxon>Pleosporales</taxon>
        <taxon>Pleosporineae</taxon>
        <taxon>Phaeosphaeriaceae</taxon>
        <taxon>Paraphoma</taxon>
    </lineage>
</organism>
<dbReference type="EMBL" id="JAGMVJ010000001">
    <property type="protein sequence ID" value="KAH7094547.1"/>
    <property type="molecule type" value="Genomic_DNA"/>
</dbReference>
<dbReference type="InterPro" id="IPR058925">
    <property type="entry name" value="zf-C2H2_AcuF"/>
</dbReference>
<dbReference type="Gene3D" id="3.30.160.60">
    <property type="entry name" value="Classic Zinc Finger"/>
    <property type="match status" value="1"/>
</dbReference>
<gene>
    <name evidence="4" type="ORF">FB567DRAFT_6078</name>
</gene>
<evidence type="ECO:0000313" key="4">
    <source>
        <dbReference type="EMBL" id="KAH7094547.1"/>
    </source>
</evidence>
<name>A0A8K0RGD4_9PLEO</name>
<feature type="region of interest" description="Disordered" evidence="2">
    <location>
        <begin position="267"/>
        <end position="299"/>
    </location>
</feature>
<dbReference type="PANTHER" id="PTHR35391:SF7">
    <property type="entry name" value="C2H2-TYPE DOMAIN-CONTAINING PROTEIN"/>
    <property type="match status" value="1"/>
</dbReference>
<evidence type="ECO:0000313" key="5">
    <source>
        <dbReference type="Proteomes" id="UP000813461"/>
    </source>
</evidence>
<dbReference type="Proteomes" id="UP000813461">
    <property type="component" value="Unassembled WGS sequence"/>
</dbReference>
<dbReference type="PROSITE" id="PS00028">
    <property type="entry name" value="ZINC_FINGER_C2H2_1"/>
    <property type="match status" value="2"/>
</dbReference>
<feature type="region of interest" description="Disordered" evidence="2">
    <location>
        <begin position="629"/>
        <end position="661"/>
    </location>
</feature>
<comment type="caution">
    <text evidence="4">The sequence shown here is derived from an EMBL/GenBank/DDBJ whole genome shotgun (WGS) entry which is preliminary data.</text>
</comment>
<dbReference type="PROSITE" id="PS50157">
    <property type="entry name" value="ZINC_FINGER_C2H2_2"/>
    <property type="match status" value="1"/>
</dbReference>
<dbReference type="InterPro" id="IPR013087">
    <property type="entry name" value="Znf_C2H2_type"/>
</dbReference>
<dbReference type="PANTHER" id="PTHR35391">
    <property type="entry name" value="C2H2-TYPE DOMAIN-CONTAINING PROTEIN-RELATED"/>
    <property type="match status" value="1"/>
</dbReference>
<keyword evidence="1" id="KW-0479">Metal-binding</keyword>
<dbReference type="AlphaFoldDB" id="A0A8K0RGD4"/>
<dbReference type="Pfam" id="PF26082">
    <property type="entry name" value="zf-C2H2_AcuF"/>
    <property type="match status" value="1"/>
</dbReference>